<dbReference type="GO" id="GO:0005829">
    <property type="term" value="C:cytosol"/>
    <property type="evidence" value="ECO:0007669"/>
    <property type="project" value="TreeGrafter"/>
</dbReference>
<accession>A0A848IYX2</accession>
<feature type="transmembrane region" description="Helical" evidence="1">
    <location>
        <begin position="6"/>
        <end position="25"/>
    </location>
</feature>
<dbReference type="GO" id="GO:0004177">
    <property type="term" value="F:aminopeptidase activity"/>
    <property type="evidence" value="ECO:0007669"/>
    <property type="project" value="TreeGrafter"/>
</dbReference>
<keyword evidence="1" id="KW-0472">Membrane</keyword>
<name>A0A848IYX2_9BACT</name>
<dbReference type="SUPFAM" id="SSF55486">
    <property type="entry name" value="Metalloproteases ('zincins'), catalytic domain"/>
    <property type="match status" value="1"/>
</dbReference>
<dbReference type="AlphaFoldDB" id="A0A848IYX2"/>
<dbReference type="PANTHER" id="PTHR30164:SF2">
    <property type="entry name" value="PROTEIN MTFA"/>
    <property type="match status" value="1"/>
</dbReference>
<evidence type="ECO:0000256" key="1">
    <source>
        <dbReference type="SAM" id="Phobius"/>
    </source>
</evidence>
<dbReference type="EMBL" id="JABBNU010000002">
    <property type="protein sequence ID" value="NMM47490.1"/>
    <property type="molecule type" value="Genomic_DNA"/>
</dbReference>
<evidence type="ECO:0000313" key="3">
    <source>
        <dbReference type="Proteomes" id="UP000559010"/>
    </source>
</evidence>
<dbReference type="Gene3D" id="3.40.390.10">
    <property type="entry name" value="Collagenase (Catalytic Domain)"/>
    <property type="match status" value="1"/>
</dbReference>
<evidence type="ECO:0000313" key="2">
    <source>
        <dbReference type="EMBL" id="NMM47490.1"/>
    </source>
</evidence>
<proteinExistence type="predicted"/>
<gene>
    <name evidence="2" type="ORF">HH304_03700</name>
</gene>
<dbReference type="GO" id="GO:0008237">
    <property type="term" value="F:metallopeptidase activity"/>
    <property type="evidence" value="ECO:0007669"/>
    <property type="project" value="InterPro"/>
</dbReference>
<dbReference type="InterPro" id="IPR024079">
    <property type="entry name" value="MetalloPept_cat_dom_sf"/>
</dbReference>
<organism evidence="2 3">
    <name type="scientific">Marinigracilibium pacificum</name>
    <dbReference type="NCBI Taxonomy" id="2729599"/>
    <lineage>
        <taxon>Bacteria</taxon>
        <taxon>Pseudomonadati</taxon>
        <taxon>Bacteroidota</taxon>
        <taxon>Cytophagia</taxon>
        <taxon>Cytophagales</taxon>
        <taxon>Flammeovirgaceae</taxon>
        <taxon>Marinigracilibium</taxon>
    </lineage>
</organism>
<keyword evidence="1" id="KW-1133">Transmembrane helix</keyword>
<dbReference type="InterPro" id="IPR010384">
    <property type="entry name" value="MtfA_fam"/>
</dbReference>
<dbReference type="Pfam" id="PF06167">
    <property type="entry name" value="Peptidase_M90"/>
    <property type="match status" value="1"/>
</dbReference>
<dbReference type="CDD" id="cd20170">
    <property type="entry name" value="Peptidase_M90-like"/>
    <property type="match status" value="1"/>
</dbReference>
<dbReference type="RefSeq" id="WP_169678112.1">
    <property type="nucleotide sequence ID" value="NZ_JABBNU010000002.1"/>
</dbReference>
<protein>
    <submittedName>
        <fullName evidence="2">Zinc-dependent peptidase</fullName>
    </submittedName>
</protein>
<dbReference type="PANTHER" id="PTHR30164">
    <property type="entry name" value="MTFA PEPTIDASE"/>
    <property type="match status" value="1"/>
</dbReference>
<keyword evidence="1" id="KW-0812">Transmembrane</keyword>
<sequence length="280" mass="33297">MGEFIFYFFLIILFLVPIILTFQVVKAIVNYFIPEVSNAILFTYKLPKSHIKILESYFHYYNDLPSEQLKKQFRSRVQRFIELKSFIPRGGLNTVTDEMKVLIAASAIQMTFGYPSVYFKHFNKILIYPDDYYSTITGKYHKGEVNLRGLIVLSWKNFVEGYMHHNDGLNLGLHEMAHALKFENKIVNKEYNFIPELAIKKFKWIAMKEMVRLKDIKTHLFRDYAATDYHEFFAVSIENFFEKPQELYDFDPKLYYAIAEILNQDLLNKNFKIYQQLTSD</sequence>
<reference evidence="2 3" key="1">
    <citation type="submission" date="2020-04" db="EMBL/GenBank/DDBJ databases">
        <title>Flammeovirgaceae bacterium KN852 isolated from deep sea.</title>
        <authorList>
            <person name="Zhang D.-C."/>
        </authorList>
    </citation>
    <scope>NUCLEOTIDE SEQUENCE [LARGE SCALE GENOMIC DNA]</scope>
    <source>
        <strain evidence="2 3">KN852</strain>
    </source>
</reference>
<dbReference type="Proteomes" id="UP000559010">
    <property type="component" value="Unassembled WGS sequence"/>
</dbReference>
<dbReference type="InterPro" id="IPR042252">
    <property type="entry name" value="MtfA_N"/>
</dbReference>
<dbReference type="Gene3D" id="1.10.472.150">
    <property type="entry name" value="Glucose-regulated metallo-peptidase M90, N-terminal domain"/>
    <property type="match status" value="1"/>
</dbReference>
<keyword evidence="3" id="KW-1185">Reference proteome</keyword>
<comment type="caution">
    <text evidence="2">The sequence shown here is derived from an EMBL/GenBank/DDBJ whole genome shotgun (WGS) entry which is preliminary data.</text>
</comment>